<feature type="transmembrane region" description="Helical" evidence="5">
    <location>
        <begin position="52"/>
        <end position="69"/>
    </location>
</feature>
<evidence type="ECO:0000256" key="3">
    <source>
        <dbReference type="ARBA" id="ARBA00022989"/>
    </source>
</evidence>
<dbReference type="EMBL" id="BAABQU010000044">
    <property type="protein sequence ID" value="GAA5441299.1"/>
    <property type="molecule type" value="Genomic_DNA"/>
</dbReference>
<evidence type="ECO:0000256" key="4">
    <source>
        <dbReference type="ARBA" id="ARBA00023136"/>
    </source>
</evidence>
<dbReference type="Proteomes" id="UP001423409">
    <property type="component" value="Unassembled WGS sequence"/>
</dbReference>
<evidence type="ECO:0000313" key="7">
    <source>
        <dbReference type="EMBL" id="GAA5441299.1"/>
    </source>
</evidence>
<reference evidence="7 8" key="1">
    <citation type="submission" date="2024-02" db="EMBL/GenBank/DDBJ databases">
        <title>Deinococcus caeni NBRC 101312.</title>
        <authorList>
            <person name="Ichikawa N."/>
            <person name="Katano-Makiyama Y."/>
            <person name="Hidaka K."/>
        </authorList>
    </citation>
    <scope>NUCLEOTIDE SEQUENCE [LARGE SCALE GENOMIC DNA]</scope>
    <source>
        <strain evidence="7 8">NBRC 101312</strain>
    </source>
</reference>
<evidence type="ECO:0000256" key="5">
    <source>
        <dbReference type="SAM" id="Phobius"/>
    </source>
</evidence>
<dbReference type="PANTHER" id="PTHR37422:SF17">
    <property type="entry name" value="O-ANTIGEN LIGASE"/>
    <property type="match status" value="1"/>
</dbReference>
<evidence type="ECO:0000313" key="8">
    <source>
        <dbReference type="Proteomes" id="UP001423409"/>
    </source>
</evidence>
<feature type="transmembrane region" description="Helical" evidence="5">
    <location>
        <begin position="121"/>
        <end position="139"/>
    </location>
</feature>
<keyword evidence="8" id="KW-1185">Reference proteome</keyword>
<feature type="transmembrane region" description="Helical" evidence="5">
    <location>
        <begin position="307"/>
        <end position="325"/>
    </location>
</feature>
<evidence type="ECO:0000259" key="6">
    <source>
        <dbReference type="Pfam" id="PF04932"/>
    </source>
</evidence>
<feature type="transmembrane region" description="Helical" evidence="5">
    <location>
        <begin position="189"/>
        <end position="209"/>
    </location>
</feature>
<sequence length="353" mass="40974">MLGLFFIALLLVLNGFSISRTAFSRLWPVILFYLLAILSQWFSAVPTQDRNLILPLIMFLPLILFKRINENTIIRSIQRVVIAYALSSLAAIIISPNWALESNYSGSILPGIDYRLHGMAVHANTLSGILIVYYAILMFTNYRHRFFDTLIVTIALILTQSKTSFVVVLVLYLLFKIINSEMYIRFSGFYRLVIISLILVPSFYISQIIDGLESNNQFLGTLLARQQLWQVSIDKWRDSPAFGYGPKFWDYDMSNEYFQTFGWNVPHAHNEFFQILGSMGSFGILALIIFLILIVRLIYRSSHYQDLLMVFLIMFIIRGTTEIPLRQFADSSYIFMFFFWCVILLVKDDRLNE</sequence>
<feature type="transmembrane region" description="Helical" evidence="5">
    <location>
        <begin position="27"/>
        <end position="45"/>
    </location>
</feature>
<comment type="subcellular location">
    <subcellularLocation>
        <location evidence="1">Membrane</location>
        <topology evidence="1">Multi-pass membrane protein</topology>
    </subcellularLocation>
</comment>
<keyword evidence="2 5" id="KW-0812">Transmembrane</keyword>
<protein>
    <recommendedName>
        <fullName evidence="6">O-antigen ligase-related domain-containing protein</fullName>
    </recommendedName>
</protein>
<evidence type="ECO:0000256" key="2">
    <source>
        <dbReference type="ARBA" id="ARBA00022692"/>
    </source>
</evidence>
<keyword evidence="4 5" id="KW-0472">Membrane</keyword>
<feature type="transmembrane region" description="Helical" evidence="5">
    <location>
        <begin position="331"/>
        <end position="347"/>
    </location>
</feature>
<comment type="caution">
    <text evidence="7">The sequence shown here is derived from an EMBL/GenBank/DDBJ whole genome shotgun (WGS) entry which is preliminary data.</text>
</comment>
<keyword evidence="3 5" id="KW-1133">Transmembrane helix</keyword>
<accession>A0ABP9UIT2</accession>
<dbReference type="Pfam" id="PF04932">
    <property type="entry name" value="Wzy_C"/>
    <property type="match status" value="1"/>
</dbReference>
<dbReference type="InterPro" id="IPR051533">
    <property type="entry name" value="WaaL-like"/>
</dbReference>
<feature type="domain" description="O-antigen ligase-related" evidence="6">
    <location>
        <begin position="150"/>
        <end position="288"/>
    </location>
</feature>
<feature type="transmembrane region" description="Helical" evidence="5">
    <location>
        <begin position="272"/>
        <end position="295"/>
    </location>
</feature>
<proteinExistence type="predicted"/>
<gene>
    <name evidence="7" type="ORF">Dcae01_02835</name>
</gene>
<evidence type="ECO:0000256" key="1">
    <source>
        <dbReference type="ARBA" id="ARBA00004141"/>
    </source>
</evidence>
<dbReference type="PANTHER" id="PTHR37422">
    <property type="entry name" value="TEICHURONIC ACID BIOSYNTHESIS PROTEIN TUAE"/>
    <property type="match status" value="1"/>
</dbReference>
<feature type="transmembrane region" description="Helical" evidence="5">
    <location>
        <begin position="81"/>
        <end position="100"/>
    </location>
</feature>
<feature type="transmembrane region" description="Helical" evidence="5">
    <location>
        <begin position="151"/>
        <end position="177"/>
    </location>
</feature>
<dbReference type="InterPro" id="IPR007016">
    <property type="entry name" value="O-antigen_ligase-rel_domated"/>
</dbReference>
<organism evidence="7 8">
    <name type="scientific">Deinococcus caeni</name>
    <dbReference type="NCBI Taxonomy" id="569127"/>
    <lineage>
        <taxon>Bacteria</taxon>
        <taxon>Thermotogati</taxon>
        <taxon>Deinococcota</taxon>
        <taxon>Deinococci</taxon>
        <taxon>Deinococcales</taxon>
        <taxon>Deinococcaceae</taxon>
        <taxon>Deinococcus</taxon>
    </lineage>
</organism>
<name>A0ABP9UIT2_9DEIO</name>